<keyword evidence="1" id="KW-0675">Receptor</keyword>
<comment type="caution">
    <text evidence="1">The sequence shown here is derived from an EMBL/GenBank/DDBJ whole genome shotgun (WGS) entry which is preliminary data.</text>
</comment>
<dbReference type="PIRSF" id="PIRSF035170">
    <property type="entry name" value="HD_phosphohydro"/>
    <property type="match status" value="1"/>
</dbReference>
<evidence type="ECO:0000313" key="1">
    <source>
        <dbReference type="EMBL" id="MCO5975502.1"/>
    </source>
</evidence>
<dbReference type="EMBL" id="JAMXMC010000001">
    <property type="protein sequence ID" value="MCO5975502.1"/>
    <property type="molecule type" value="Genomic_DNA"/>
</dbReference>
<name>A0ABT1BIT2_9BURK</name>
<dbReference type="RefSeq" id="WP_252767936.1">
    <property type="nucleotide sequence ID" value="NZ_JAMXMC010000001.1"/>
</dbReference>
<evidence type="ECO:0000313" key="2">
    <source>
        <dbReference type="Proteomes" id="UP001204851"/>
    </source>
</evidence>
<protein>
    <submittedName>
        <fullName evidence="1">N-methyl-D-aspartate receptor NMDAR2C subunit</fullName>
    </submittedName>
</protein>
<dbReference type="SUPFAM" id="SSF109604">
    <property type="entry name" value="HD-domain/PDEase-like"/>
    <property type="match status" value="1"/>
</dbReference>
<reference evidence="1 2" key="1">
    <citation type="submission" date="2022-06" db="EMBL/GenBank/DDBJ databases">
        <title>Ideonella sp. NS12-5 Genome sequencing and assembly.</title>
        <authorList>
            <person name="Jung Y."/>
        </authorList>
    </citation>
    <scope>NUCLEOTIDE SEQUENCE [LARGE SCALE GENOMIC DNA]</scope>
    <source>
        <strain evidence="1 2">NS12-5</strain>
    </source>
</reference>
<accession>A0ABT1BIT2</accession>
<gene>
    <name evidence="1" type="ORF">M0L44_02030</name>
</gene>
<dbReference type="PANTHER" id="PTHR21174">
    <property type="match status" value="1"/>
</dbReference>
<organism evidence="1 2">
    <name type="scientific">Ideonella oryzae</name>
    <dbReference type="NCBI Taxonomy" id="2937441"/>
    <lineage>
        <taxon>Bacteria</taxon>
        <taxon>Pseudomonadati</taxon>
        <taxon>Pseudomonadota</taxon>
        <taxon>Betaproteobacteria</taxon>
        <taxon>Burkholderiales</taxon>
        <taxon>Sphaerotilaceae</taxon>
        <taxon>Ideonella</taxon>
    </lineage>
</organism>
<dbReference type="InterPro" id="IPR009218">
    <property type="entry name" value="HD_phosphohydro"/>
</dbReference>
<dbReference type="PANTHER" id="PTHR21174:SF0">
    <property type="entry name" value="HD PHOSPHOHYDROLASE FAMILY PROTEIN-RELATED"/>
    <property type="match status" value="1"/>
</dbReference>
<dbReference type="Proteomes" id="UP001204851">
    <property type="component" value="Unassembled WGS sequence"/>
</dbReference>
<sequence>MNLFQRSWAHAWADLGLQPQDGVLDALLAAYDEPQRHYHSQQHLAECLAHFDAVRPLAQHPGEVAIALWFHDAVYDVRGTSNERQSADWARRVLGASGADEAVQQRVDALIMATRHDAAPGPGDEQLLVDIDLSILGAAPGRFAEYDRQVRAEYQWVPGFVYKMKRRAVLGAFLARPRIYGTGHFSACCEAQARANLAWAIDGRAGTQPPAVTAGPPPLR</sequence>
<proteinExistence type="predicted"/>
<keyword evidence="2" id="KW-1185">Reference proteome</keyword>